<keyword evidence="1 4" id="KW-0479">Metal-binding</keyword>
<keyword evidence="2 4" id="KW-0862">Zinc</keyword>
<dbReference type="Pfam" id="PF00412">
    <property type="entry name" value="LIM"/>
    <property type="match status" value="1"/>
</dbReference>
<comment type="caution">
    <text evidence="7">The sequence shown here is derived from an EMBL/GenBank/DDBJ whole genome shotgun (WGS) entry which is preliminary data.</text>
</comment>
<feature type="region of interest" description="Disordered" evidence="5">
    <location>
        <begin position="129"/>
        <end position="161"/>
    </location>
</feature>
<evidence type="ECO:0000256" key="1">
    <source>
        <dbReference type="ARBA" id="ARBA00022723"/>
    </source>
</evidence>
<sequence>MSTQPCNACTKTVYPTEKVEAAGKWYHKGCFKCADPQCGITLNLKTFKVENNQIWCEKHLPKPKHTAVADSVSIVHAMHAPKKVAEGLHKAQVGTGETPSYGLDTIQAQHALNAPKVAAENIGNVQKGFNVPGRAGSQNQLGGSSTKLAGSQTNLEAEQEA</sequence>
<dbReference type="PROSITE" id="PS50023">
    <property type="entry name" value="LIM_DOMAIN_2"/>
    <property type="match status" value="1"/>
</dbReference>
<gene>
    <name evidence="7" type="ORF">HK097_011033</name>
</gene>
<dbReference type="InterPro" id="IPR001781">
    <property type="entry name" value="Znf_LIM"/>
</dbReference>
<organism evidence="7 8">
    <name type="scientific">Rhizophlyctis rosea</name>
    <dbReference type="NCBI Taxonomy" id="64517"/>
    <lineage>
        <taxon>Eukaryota</taxon>
        <taxon>Fungi</taxon>
        <taxon>Fungi incertae sedis</taxon>
        <taxon>Chytridiomycota</taxon>
        <taxon>Chytridiomycota incertae sedis</taxon>
        <taxon>Chytridiomycetes</taxon>
        <taxon>Rhizophlyctidales</taxon>
        <taxon>Rhizophlyctidaceae</taxon>
        <taxon>Rhizophlyctis</taxon>
    </lineage>
</organism>
<name>A0AAD5S8I4_9FUNG</name>
<dbReference type="AlphaFoldDB" id="A0AAD5S8I4"/>
<accession>A0AAD5S8I4</accession>
<evidence type="ECO:0000313" key="8">
    <source>
        <dbReference type="Proteomes" id="UP001212841"/>
    </source>
</evidence>
<dbReference type="SUPFAM" id="SSF57716">
    <property type="entry name" value="Glucocorticoid receptor-like (DNA-binding domain)"/>
    <property type="match status" value="1"/>
</dbReference>
<dbReference type="GO" id="GO:0046872">
    <property type="term" value="F:metal ion binding"/>
    <property type="evidence" value="ECO:0007669"/>
    <property type="project" value="UniProtKB-KW"/>
</dbReference>
<evidence type="ECO:0000256" key="2">
    <source>
        <dbReference type="ARBA" id="ARBA00022833"/>
    </source>
</evidence>
<reference evidence="7" key="1">
    <citation type="submission" date="2020-05" db="EMBL/GenBank/DDBJ databases">
        <title>Phylogenomic resolution of chytrid fungi.</title>
        <authorList>
            <person name="Stajich J.E."/>
            <person name="Amses K."/>
            <person name="Simmons R."/>
            <person name="Seto K."/>
            <person name="Myers J."/>
            <person name="Bonds A."/>
            <person name="Quandt C.A."/>
            <person name="Barry K."/>
            <person name="Liu P."/>
            <person name="Grigoriev I."/>
            <person name="Longcore J.E."/>
            <person name="James T.Y."/>
        </authorList>
    </citation>
    <scope>NUCLEOTIDE SEQUENCE</scope>
    <source>
        <strain evidence="7">JEL0318</strain>
    </source>
</reference>
<protein>
    <recommendedName>
        <fullName evidence="6">LIM zinc-binding domain-containing protein</fullName>
    </recommendedName>
</protein>
<keyword evidence="8" id="KW-1185">Reference proteome</keyword>
<feature type="domain" description="LIM zinc-binding" evidence="6">
    <location>
        <begin position="4"/>
        <end position="66"/>
    </location>
</feature>
<dbReference type="CDD" id="cd09358">
    <property type="entry name" value="LIM_Mical_like"/>
    <property type="match status" value="1"/>
</dbReference>
<dbReference type="SMART" id="SM00132">
    <property type="entry name" value="LIM"/>
    <property type="match status" value="1"/>
</dbReference>
<keyword evidence="3 4" id="KW-0440">LIM domain</keyword>
<proteinExistence type="predicted"/>
<evidence type="ECO:0000313" key="7">
    <source>
        <dbReference type="EMBL" id="KAJ3047929.1"/>
    </source>
</evidence>
<dbReference type="PANTHER" id="PTHR24206">
    <property type="entry name" value="OS06G0237300 PROTEIN"/>
    <property type="match status" value="1"/>
</dbReference>
<feature type="compositionally biased region" description="Polar residues" evidence="5">
    <location>
        <begin position="136"/>
        <end position="161"/>
    </location>
</feature>
<evidence type="ECO:0000256" key="4">
    <source>
        <dbReference type="PROSITE-ProRule" id="PRU00125"/>
    </source>
</evidence>
<evidence type="ECO:0000256" key="3">
    <source>
        <dbReference type="ARBA" id="ARBA00023038"/>
    </source>
</evidence>
<dbReference type="Gene3D" id="2.10.110.10">
    <property type="entry name" value="Cysteine Rich Protein"/>
    <property type="match status" value="1"/>
</dbReference>
<dbReference type="EMBL" id="JADGJD010000876">
    <property type="protein sequence ID" value="KAJ3047929.1"/>
    <property type="molecule type" value="Genomic_DNA"/>
</dbReference>
<evidence type="ECO:0000259" key="6">
    <source>
        <dbReference type="PROSITE" id="PS50023"/>
    </source>
</evidence>
<evidence type="ECO:0000256" key="5">
    <source>
        <dbReference type="SAM" id="MobiDB-lite"/>
    </source>
</evidence>
<dbReference type="Proteomes" id="UP001212841">
    <property type="component" value="Unassembled WGS sequence"/>
</dbReference>